<comment type="PTM">
    <text evidence="8">Contains at least one intrachain disulfide bond essential for its enzymatic activity.</text>
</comment>
<gene>
    <name evidence="10" type="primary">LOC123140018</name>
</gene>
<dbReference type="OrthoDB" id="25131at2759"/>
<sequence length="291" mass="32551">MAARSSALLAVLAVALAAVSFLLTGARADFDDQFEAIGDRDHIGYRDDGEDKGQEFSLELDQESGSGFKSKAKYLFGEFEVKMKLVDGNSAGTVTSFYLTSGESATHDEIDIEFMGNSSGDPYVMNTNVWASGDGKKEHQFYLWFDPSADFHTYKITWNPKNIIFEVDGVPVRTFKKYDGLPFPSSRPMTVHATLWDGSYWATQHGTVKIHWRHAPFVVPYKAYHANGCVHDKATNKTSCPAGSDAWMRRELGEEELKTVAWAERNCLSYNYCADGWRFPKGFPGECGRDL</sequence>
<organism evidence="10">
    <name type="scientific">Triticum aestivum</name>
    <name type="common">Wheat</name>
    <dbReference type="NCBI Taxonomy" id="4565"/>
    <lineage>
        <taxon>Eukaryota</taxon>
        <taxon>Viridiplantae</taxon>
        <taxon>Streptophyta</taxon>
        <taxon>Embryophyta</taxon>
        <taxon>Tracheophyta</taxon>
        <taxon>Spermatophyta</taxon>
        <taxon>Magnoliopsida</taxon>
        <taxon>Liliopsida</taxon>
        <taxon>Poales</taxon>
        <taxon>Poaceae</taxon>
        <taxon>BOP clade</taxon>
        <taxon>Pooideae</taxon>
        <taxon>Triticodae</taxon>
        <taxon>Triticeae</taxon>
        <taxon>Triticinae</taxon>
        <taxon>Triticum</taxon>
    </lineage>
</organism>
<dbReference type="GO" id="GO:0016762">
    <property type="term" value="F:xyloglucan:xyloglucosyl transferase activity"/>
    <property type="evidence" value="ECO:0000318"/>
    <property type="project" value="GO_Central"/>
</dbReference>
<dbReference type="Pfam" id="PF00722">
    <property type="entry name" value="Glyco_hydro_16"/>
    <property type="match status" value="1"/>
</dbReference>
<keyword evidence="8" id="KW-0732">Signal</keyword>
<dbReference type="GO" id="GO:0004553">
    <property type="term" value="F:hydrolase activity, hydrolyzing O-glycosyl compounds"/>
    <property type="evidence" value="ECO:0007669"/>
    <property type="project" value="InterPro"/>
</dbReference>
<dbReference type="Proteomes" id="UP000019116">
    <property type="component" value="Chromosome 6B"/>
</dbReference>
<dbReference type="InterPro" id="IPR008263">
    <property type="entry name" value="GH16_AS"/>
</dbReference>
<keyword evidence="8" id="KW-0052">Apoplast</keyword>
<dbReference type="InterPro" id="IPR008264">
    <property type="entry name" value="Beta_glucanase"/>
</dbReference>
<feature type="active site" description="Nucleophile" evidence="6">
    <location>
        <position position="109"/>
    </location>
</feature>
<reference evidence="10" key="2">
    <citation type="submission" date="2018-10" db="UniProtKB">
        <authorList>
            <consortium name="EnsemblPlants"/>
        </authorList>
    </citation>
    <scope>IDENTIFICATION</scope>
</reference>
<proteinExistence type="inferred from homology"/>
<feature type="signal peptide" evidence="8">
    <location>
        <begin position="1"/>
        <end position="28"/>
    </location>
</feature>
<dbReference type="GO" id="GO:0048046">
    <property type="term" value="C:apoplast"/>
    <property type="evidence" value="ECO:0007669"/>
    <property type="project" value="UniProtKB-SubCell"/>
</dbReference>
<evidence type="ECO:0000256" key="1">
    <source>
        <dbReference type="ARBA" id="ARBA00022679"/>
    </source>
</evidence>
<keyword evidence="4" id="KW-0325">Glycoprotein</keyword>
<dbReference type="PROSITE" id="PS01034">
    <property type="entry name" value="GH16_1"/>
    <property type="match status" value="1"/>
</dbReference>
<keyword evidence="8" id="KW-0134">Cell wall</keyword>
<evidence type="ECO:0000259" key="9">
    <source>
        <dbReference type="PROSITE" id="PS51762"/>
    </source>
</evidence>
<feature type="chain" id="PRO_5043076517" description="Xyloglucan endotransglucosylase/hydrolase" evidence="8">
    <location>
        <begin position="29"/>
        <end position="291"/>
    </location>
</feature>
<keyword evidence="8" id="KW-0964">Secreted</keyword>
<keyword evidence="11" id="KW-1185">Reference proteome</keyword>
<comment type="subcellular location">
    <subcellularLocation>
        <location evidence="8">Secreted</location>
        <location evidence="8">Cell wall</location>
    </subcellularLocation>
    <subcellularLocation>
        <location evidence="8">Secreted</location>
        <location evidence="8">Extracellular space</location>
        <location evidence="8">Apoplast</location>
    </subcellularLocation>
</comment>
<dbReference type="EnsemblPlants" id="TraesCS6B02G454200.1">
    <property type="protein sequence ID" value="TraesCS6B02G454200.1"/>
    <property type="gene ID" value="TraesCS6B02G454200"/>
</dbReference>
<evidence type="ECO:0000256" key="7">
    <source>
        <dbReference type="PIRSR" id="PIRSR005604-2"/>
    </source>
</evidence>
<keyword evidence="8" id="KW-0961">Cell wall biogenesis/degradation</keyword>
<evidence type="ECO:0000256" key="6">
    <source>
        <dbReference type="PIRSR" id="PIRSR005604-1"/>
    </source>
</evidence>
<dbReference type="Gramene" id="TraesCS6B03G1260400.1">
    <property type="protein sequence ID" value="TraesCS6B03G1260400.1.CDS"/>
    <property type="gene ID" value="TraesCS6B03G1260400"/>
</dbReference>
<evidence type="ECO:0000313" key="11">
    <source>
        <dbReference type="Proteomes" id="UP000019116"/>
    </source>
</evidence>
<feature type="domain" description="GH16" evidence="9">
    <location>
        <begin position="28"/>
        <end position="221"/>
    </location>
</feature>
<dbReference type="InterPro" id="IPR044791">
    <property type="entry name" value="Beta-glucanase/XTH"/>
</dbReference>
<name>A0A3B6PVN8_WHEAT</name>
<dbReference type="Gramene" id="TraesCS6B02G454200.1">
    <property type="protein sequence ID" value="TraesCS6B02G454200.1"/>
    <property type="gene ID" value="TraesCS6B02G454200"/>
</dbReference>
<dbReference type="STRING" id="4565.A0A3B6PVN8"/>
<accession>A0A3B6PVN8</accession>
<dbReference type="PIRSF" id="PIRSF005604">
    <property type="entry name" value="XET"/>
    <property type="match status" value="1"/>
</dbReference>
<dbReference type="PRINTS" id="PR00737">
    <property type="entry name" value="GLHYDRLASE16"/>
</dbReference>
<keyword evidence="1 8" id="KW-0808">Transferase</keyword>
<dbReference type="Gene3D" id="2.60.120.200">
    <property type="match status" value="1"/>
</dbReference>
<dbReference type="InterPro" id="IPR000757">
    <property type="entry name" value="Beta-glucanase-like"/>
</dbReference>
<keyword evidence="3" id="KW-1015">Disulfide bond</keyword>
<dbReference type="RefSeq" id="XP_044415684.1">
    <property type="nucleotide sequence ID" value="XM_044559749.1"/>
</dbReference>
<evidence type="ECO:0000256" key="8">
    <source>
        <dbReference type="RuleBase" id="RU361120"/>
    </source>
</evidence>
<dbReference type="InterPro" id="IPR010713">
    <property type="entry name" value="XET_C"/>
</dbReference>
<evidence type="ECO:0000313" key="10">
    <source>
        <dbReference type="EnsemblPlants" id="TraesCS6B02G454200.1"/>
    </source>
</evidence>
<evidence type="ECO:0000256" key="2">
    <source>
        <dbReference type="ARBA" id="ARBA00022801"/>
    </source>
</evidence>
<dbReference type="Gramene" id="TraesNOR6B03G03673990.1">
    <property type="protein sequence ID" value="TraesNOR6B03G03673990.1"/>
    <property type="gene ID" value="TraesNOR6B03G03673990"/>
</dbReference>
<dbReference type="AlphaFoldDB" id="A0A3B6PVN8"/>
<dbReference type="GeneID" id="123140018"/>
<keyword evidence="5 8" id="KW-0326">Glycosidase</keyword>
<dbReference type="SUPFAM" id="SSF49899">
    <property type="entry name" value="Concanavalin A-like lectins/glucanases"/>
    <property type="match status" value="1"/>
</dbReference>
<evidence type="ECO:0000256" key="4">
    <source>
        <dbReference type="ARBA" id="ARBA00023180"/>
    </source>
</evidence>
<dbReference type="Gramene" id="TraesMAC6B03G03636460.1">
    <property type="protein sequence ID" value="TraesMAC6B03G03636460.1"/>
    <property type="gene ID" value="TraesMAC6B03G03636460"/>
</dbReference>
<reference evidence="10" key="1">
    <citation type="submission" date="2018-08" db="EMBL/GenBank/DDBJ databases">
        <authorList>
            <person name="Rossello M."/>
        </authorList>
    </citation>
    <scope>NUCLEOTIDE SEQUENCE [LARGE SCALE GENOMIC DNA]</scope>
    <source>
        <strain evidence="10">cv. Chinese Spring</strain>
    </source>
</reference>
<dbReference type="OMA" id="IHWRHAP"/>
<dbReference type="InterPro" id="IPR016455">
    <property type="entry name" value="XTH"/>
</dbReference>
<dbReference type="PROSITE" id="PS51762">
    <property type="entry name" value="GH16_2"/>
    <property type="match status" value="1"/>
</dbReference>
<comment type="similarity">
    <text evidence="8">Belongs to the glycosyl hydrolase 16 family.</text>
</comment>
<dbReference type="PANTHER" id="PTHR31062">
    <property type="entry name" value="XYLOGLUCAN ENDOTRANSGLUCOSYLASE/HYDROLASE PROTEIN 8-RELATED"/>
    <property type="match status" value="1"/>
</dbReference>
<dbReference type="GO" id="GO:0010411">
    <property type="term" value="P:xyloglucan metabolic process"/>
    <property type="evidence" value="ECO:0000318"/>
    <property type="project" value="GO_Central"/>
</dbReference>
<keyword evidence="2 8" id="KW-0378">Hydrolase</keyword>
<dbReference type="InterPro" id="IPR013320">
    <property type="entry name" value="ConA-like_dom_sf"/>
</dbReference>
<feature type="active site" description="Proton donor" evidence="6">
    <location>
        <position position="113"/>
    </location>
</feature>
<evidence type="ECO:0000256" key="5">
    <source>
        <dbReference type="ARBA" id="ARBA00023295"/>
    </source>
</evidence>
<dbReference type="Pfam" id="PF06955">
    <property type="entry name" value="XET_C"/>
    <property type="match status" value="1"/>
</dbReference>
<dbReference type="EC" id="2.4.1.207" evidence="8"/>
<dbReference type="GO" id="GO:0071555">
    <property type="term" value="P:cell wall organization"/>
    <property type="evidence" value="ECO:0007669"/>
    <property type="project" value="UniProtKB-KW"/>
</dbReference>
<dbReference type="Gramene" id="TraesNORUn03G04698930.1">
    <property type="protein sequence ID" value="TraesNORUn03G04698930.1"/>
    <property type="gene ID" value="TraesNORUn03G04698930"/>
</dbReference>
<evidence type="ECO:0000256" key="3">
    <source>
        <dbReference type="ARBA" id="ARBA00023157"/>
    </source>
</evidence>
<dbReference type="SMR" id="A0A3B6PVN8"/>
<protein>
    <recommendedName>
        <fullName evidence="8">Xyloglucan endotransglucosylase/hydrolase</fullName>
        <ecNumber evidence="8">2.4.1.207</ecNumber>
    </recommendedName>
</protein>
<comment type="function">
    <text evidence="8">Catalyzes xyloglucan endohydrolysis (XEH) and/or endotransglycosylation (XET). Cleaves and religates xyloglucan polymers, an essential constituent of the primary cell wall, and thereby participates in cell wall construction of growing tissues.</text>
</comment>
<feature type="glycosylation site" description="N-linked (GlcNAc...) asparagine" evidence="7">
    <location>
        <position position="117"/>
    </location>
</feature>
<dbReference type="GO" id="GO:0009834">
    <property type="term" value="P:plant-type secondary cell wall biogenesis"/>
    <property type="evidence" value="ECO:0000318"/>
    <property type="project" value="GO_Central"/>
</dbReference>
<dbReference type="GO" id="GO:0009505">
    <property type="term" value="C:plant-type cell wall"/>
    <property type="evidence" value="ECO:0000318"/>
    <property type="project" value="GO_Central"/>
</dbReference>